<dbReference type="STRING" id="380244.SAMN05216298_1514"/>
<feature type="region of interest" description="Disordered" evidence="1">
    <location>
        <begin position="30"/>
        <end position="51"/>
    </location>
</feature>
<reference evidence="3" key="1">
    <citation type="submission" date="2016-10" db="EMBL/GenBank/DDBJ databases">
        <authorList>
            <person name="Varghese N."/>
            <person name="Submissions S."/>
        </authorList>
    </citation>
    <scope>NUCLEOTIDE SEQUENCE [LARGE SCALE GENOMIC DNA]</scope>
    <source>
        <strain evidence="3">CGMCC 4.3147</strain>
    </source>
</reference>
<dbReference type="AlphaFoldDB" id="A0A1G9F1G4"/>
<dbReference type="RefSeq" id="WP_176953229.1">
    <property type="nucleotide sequence ID" value="NZ_FNGF01000002.1"/>
</dbReference>
<proteinExistence type="predicted"/>
<protein>
    <submittedName>
        <fullName evidence="2">Uncharacterized protein</fullName>
    </submittedName>
</protein>
<evidence type="ECO:0000256" key="1">
    <source>
        <dbReference type="SAM" id="MobiDB-lite"/>
    </source>
</evidence>
<organism evidence="2 3">
    <name type="scientific">Glycomyces sambucus</name>
    <dbReference type="NCBI Taxonomy" id="380244"/>
    <lineage>
        <taxon>Bacteria</taxon>
        <taxon>Bacillati</taxon>
        <taxon>Actinomycetota</taxon>
        <taxon>Actinomycetes</taxon>
        <taxon>Glycomycetales</taxon>
        <taxon>Glycomycetaceae</taxon>
        <taxon>Glycomyces</taxon>
    </lineage>
</organism>
<sequence length="51" mass="5716">MTWILRKVAFAVGLAITRRLLRIARRRRAERRALEASVTPGSPASRGSSPR</sequence>
<dbReference type="Proteomes" id="UP000198662">
    <property type="component" value="Unassembled WGS sequence"/>
</dbReference>
<name>A0A1G9F1G4_9ACTN</name>
<evidence type="ECO:0000313" key="2">
    <source>
        <dbReference type="EMBL" id="SDK82178.1"/>
    </source>
</evidence>
<accession>A0A1G9F1G4</accession>
<feature type="compositionally biased region" description="Low complexity" evidence="1">
    <location>
        <begin position="40"/>
        <end position="51"/>
    </location>
</feature>
<evidence type="ECO:0000313" key="3">
    <source>
        <dbReference type="Proteomes" id="UP000198662"/>
    </source>
</evidence>
<dbReference type="EMBL" id="FNGF01000002">
    <property type="protein sequence ID" value="SDK82178.1"/>
    <property type="molecule type" value="Genomic_DNA"/>
</dbReference>
<gene>
    <name evidence="2" type="ORF">SAMN05216298_1514</name>
</gene>
<keyword evidence="3" id="KW-1185">Reference proteome</keyword>